<dbReference type="RefSeq" id="WP_125017128.1">
    <property type="nucleotide sequence ID" value="NZ_QWEZ01000002.1"/>
</dbReference>
<gene>
    <name evidence="9" type="ORF">D0544_13855</name>
</gene>
<comment type="caution">
    <text evidence="9">The sequence shown here is derived from an EMBL/GenBank/DDBJ whole genome shotgun (WGS) entry which is preliminary data.</text>
</comment>
<name>A0A3P3VMH8_9GAMM</name>
<evidence type="ECO:0000256" key="4">
    <source>
        <dbReference type="ARBA" id="ARBA00022723"/>
    </source>
</evidence>
<sequence length="64" mass="6841">MALKIIEDECISCGDCVPECPTESITESLVAFKIKADSCTECEGESDKPKCVLICPIDDCIIAA</sequence>
<organism evidence="9 10">
    <name type="scientific">Aestuariirhabdus litorea</name>
    <dbReference type="NCBI Taxonomy" id="2528527"/>
    <lineage>
        <taxon>Bacteria</taxon>
        <taxon>Pseudomonadati</taxon>
        <taxon>Pseudomonadota</taxon>
        <taxon>Gammaproteobacteria</taxon>
        <taxon>Oceanospirillales</taxon>
        <taxon>Aestuariirhabdaceae</taxon>
        <taxon>Aestuariirhabdus</taxon>
    </lineage>
</organism>
<keyword evidence="3" id="KW-0004">4Fe-4S</keyword>
<keyword evidence="4" id="KW-0479">Metal-binding</keyword>
<dbReference type="FunFam" id="3.30.70.20:FF:000045">
    <property type="entry name" value="Ferredoxin, 4Fe-4S"/>
    <property type="match status" value="1"/>
</dbReference>
<keyword evidence="10" id="KW-1185">Reference proteome</keyword>
<evidence type="ECO:0000313" key="10">
    <source>
        <dbReference type="Proteomes" id="UP000280792"/>
    </source>
</evidence>
<comment type="cofactor">
    <cofactor evidence="1">
        <name>[4Fe-4S] cluster</name>
        <dbReference type="ChEBI" id="CHEBI:49883"/>
    </cofactor>
</comment>
<protein>
    <submittedName>
        <fullName evidence="9">4Fe-4S dicluster domain-containing protein</fullName>
    </submittedName>
</protein>
<evidence type="ECO:0000259" key="8">
    <source>
        <dbReference type="PROSITE" id="PS51379"/>
    </source>
</evidence>
<evidence type="ECO:0000313" key="9">
    <source>
        <dbReference type="EMBL" id="RRJ82929.1"/>
    </source>
</evidence>
<accession>A0A3P3VMH8</accession>
<evidence type="ECO:0000256" key="3">
    <source>
        <dbReference type="ARBA" id="ARBA00022485"/>
    </source>
</evidence>
<dbReference type="InterPro" id="IPR017896">
    <property type="entry name" value="4Fe4S_Fe-S-bd"/>
</dbReference>
<keyword evidence="5" id="KW-0249">Electron transport</keyword>
<dbReference type="PROSITE" id="PS00198">
    <property type="entry name" value="4FE4S_FER_1"/>
    <property type="match status" value="1"/>
</dbReference>
<evidence type="ECO:0000256" key="1">
    <source>
        <dbReference type="ARBA" id="ARBA00001966"/>
    </source>
</evidence>
<dbReference type="Gene3D" id="3.30.70.20">
    <property type="match status" value="1"/>
</dbReference>
<evidence type="ECO:0000256" key="2">
    <source>
        <dbReference type="ARBA" id="ARBA00022448"/>
    </source>
</evidence>
<dbReference type="Proteomes" id="UP000280792">
    <property type="component" value="Unassembled WGS sequence"/>
</dbReference>
<evidence type="ECO:0000256" key="6">
    <source>
        <dbReference type="ARBA" id="ARBA00023004"/>
    </source>
</evidence>
<dbReference type="GO" id="GO:0046872">
    <property type="term" value="F:metal ion binding"/>
    <property type="evidence" value="ECO:0007669"/>
    <property type="project" value="UniProtKB-KW"/>
</dbReference>
<evidence type="ECO:0000256" key="7">
    <source>
        <dbReference type="ARBA" id="ARBA00023014"/>
    </source>
</evidence>
<dbReference type="Pfam" id="PF00037">
    <property type="entry name" value="Fer4"/>
    <property type="match status" value="1"/>
</dbReference>
<dbReference type="SUPFAM" id="SSF54862">
    <property type="entry name" value="4Fe-4S ferredoxins"/>
    <property type="match status" value="1"/>
</dbReference>
<evidence type="ECO:0000256" key="5">
    <source>
        <dbReference type="ARBA" id="ARBA00022982"/>
    </source>
</evidence>
<reference evidence="9 10" key="2">
    <citation type="submission" date="2018-12" db="EMBL/GenBank/DDBJ databases">
        <title>Simiduia agarivorans gen. nov., sp. nov., a marine, agarolytic bacterium isolated from shallow coastal water from Keelung, Taiwan.</title>
        <authorList>
            <person name="Shieh W.Y."/>
        </authorList>
    </citation>
    <scope>NUCLEOTIDE SEQUENCE [LARGE SCALE GENOMIC DNA]</scope>
    <source>
        <strain evidence="9 10">GTF-13</strain>
    </source>
</reference>
<keyword evidence="7" id="KW-0411">Iron-sulfur</keyword>
<proteinExistence type="predicted"/>
<dbReference type="PROSITE" id="PS51379">
    <property type="entry name" value="4FE4S_FER_2"/>
    <property type="match status" value="1"/>
</dbReference>
<reference evidence="9 10" key="1">
    <citation type="submission" date="2018-08" db="EMBL/GenBank/DDBJ databases">
        <authorList>
            <person name="Khan S.A."/>
        </authorList>
    </citation>
    <scope>NUCLEOTIDE SEQUENCE [LARGE SCALE GENOMIC DNA]</scope>
    <source>
        <strain evidence="9 10">GTF-13</strain>
    </source>
</reference>
<feature type="domain" description="4Fe-4S ferredoxin-type" evidence="8">
    <location>
        <begin position="1"/>
        <end position="30"/>
    </location>
</feature>
<keyword evidence="2" id="KW-0813">Transport</keyword>
<dbReference type="GO" id="GO:0051539">
    <property type="term" value="F:4 iron, 4 sulfur cluster binding"/>
    <property type="evidence" value="ECO:0007669"/>
    <property type="project" value="UniProtKB-KW"/>
</dbReference>
<dbReference type="EMBL" id="QWEZ01000002">
    <property type="protein sequence ID" value="RRJ82929.1"/>
    <property type="molecule type" value="Genomic_DNA"/>
</dbReference>
<dbReference type="AlphaFoldDB" id="A0A3P3VMH8"/>
<keyword evidence="6" id="KW-0408">Iron</keyword>
<dbReference type="InterPro" id="IPR017900">
    <property type="entry name" value="4Fe4S_Fe_S_CS"/>
</dbReference>